<feature type="transmembrane region" description="Helical" evidence="10">
    <location>
        <begin position="123"/>
        <end position="143"/>
    </location>
</feature>
<keyword evidence="3 8" id="KW-0812">Transmembrane</keyword>
<dbReference type="AlphaFoldDB" id="A0A7E4VTZ7"/>
<dbReference type="InterPro" id="IPR013099">
    <property type="entry name" value="K_chnl_dom"/>
</dbReference>
<comment type="similarity">
    <text evidence="8">Belongs to the two pore domain potassium channel (TC 1.A.1.8) family.</text>
</comment>
<dbReference type="PRINTS" id="PR01333">
    <property type="entry name" value="2POREKCHANEL"/>
</dbReference>
<feature type="transmembrane region" description="Helical" evidence="10">
    <location>
        <begin position="425"/>
        <end position="447"/>
    </location>
</feature>
<dbReference type="GO" id="GO:0022841">
    <property type="term" value="F:potassium ion leak channel activity"/>
    <property type="evidence" value="ECO:0007669"/>
    <property type="project" value="TreeGrafter"/>
</dbReference>
<evidence type="ECO:0000256" key="5">
    <source>
        <dbReference type="ARBA" id="ARBA00023065"/>
    </source>
</evidence>
<feature type="compositionally biased region" description="Basic and acidic residues" evidence="9">
    <location>
        <begin position="924"/>
        <end position="943"/>
    </location>
</feature>
<evidence type="ECO:0000256" key="4">
    <source>
        <dbReference type="ARBA" id="ARBA00022989"/>
    </source>
</evidence>
<dbReference type="SUPFAM" id="SSF81324">
    <property type="entry name" value="Voltage-gated potassium channels"/>
    <property type="match status" value="2"/>
</dbReference>
<evidence type="ECO:0000256" key="10">
    <source>
        <dbReference type="SAM" id="Phobius"/>
    </source>
</evidence>
<comment type="subcellular location">
    <subcellularLocation>
        <location evidence="1">Membrane</location>
        <topology evidence="1">Multi-pass membrane protein</topology>
    </subcellularLocation>
</comment>
<name>A0A7E4VTZ7_PANRE</name>
<dbReference type="PANTHER" id="PTHR11003:SF86">
    <property type="entry name" value="POTASSIUM CHANNEL DOMAIN-CONTAINING PROTEIN"/>
    <property type="match status" value="1"/>
</dbReference>
<proteinExistence type="inferred from homology"/>
<reference evidence="13" key="2">
    <citation type="submission" date="2020-10" db="UniProtKB">
        <authorList>
            <consortium name="WormBaseParasite"/>
        </authorList>
    </citation>
    <scope>IDENTIFICATION</scope>
</reference>
<evidence type="ECO:0000256" key="7">
    <source>
        <dbReference type="ARBA" id="ARBA00023303"/>
    </source>
</evidence>
<keyword evidence="6 10" id="KW-0472">Membrane</keyword>
<feature type="domain" description="Potassium channel" evidence="11">
    <location>
        <begin position="378"/>
        <end position="452"/>
    </location>
</feature>
<reference evidence="12" key="1">
    <citation type="journal article" date="2013" name="Genetics">
        <title>The draft genome and transcriptome of Panagrellus redivivus are shaped by the harsh demands of a free-living lifestyle.</title>
        <authorList>
            <person name="Srinivasan J."/>
            <person name="Dillman A.R."/>
            <person name="Macchietto M.G."/>
            <person name="Heikkinen L."/>
            <person name="Lakso M."/>
            <person name="Fracchia K.M."/>
            <person name="Antoshechkin I."/>
            <person name="Mortazavi A."/>
            <person name="Wong G."/>
            <person name="Sternberg P.W."/>
        </authorList>
    </citation>
    <scope>NUCLEOTIDE SEQUENCE [LARGE SCALE GENOMIC DNA]</scope>
    <source>
        <strain evidence="12">MT8872</strain>
    </source>
</reference>
<keyword evidence="4 10" id="KW-1133">Transmembrane helix</keyword>
<organism evidence="12 13">
    <name type="scientific">Panagrellus redivivus</name>
    <name type="common">Microworm</name>
    <dbReference type="NCBI Taxonomy" id="6233"/>
    <lineage>
        <taxon>Eukaryota</taxon>
        <taxon>Metazoa</taxon>
        <taxon>Ecdysozoa</taxon>
        <taxon>Nematoda</taxon>
        <taxon>Chromadorea</taxon>
        <taxon>Rhabditida</taxon>
        <taxon>Tylenchina</taxon>
        <taxon>Panagrolaimomorpha</taxon>
        <taxon>Panagrolaimoidea</taxon>
        <taxon>Panagrolaimidae</taxon>
        <taxon>Panagrellus</taxon>
    </lineage>
</organism>
<dbReference type="GO" id="GO:0005886">
    <property type="term" value="C:plasma membrane"/>
    <property type="evidence" value="ECO:0007669"/>
    <property type="project" value="TreeGrafter"/>
</dbReference>
<evidence type="ECO:0000256" key="2">
    <source>
        <dbReference type="ARBA" id="ARBA00022448"/>
    </source>
</evidence>
<feature type="region of interest" description="Disordered" evidence="9">
    <location>
        <begin position="923"/>
        <end position="992"/>
    </location>
</feature>
<evidence type="ECO:0000313" key="12">
    <source>
        <dbReference type="Proteomes" id="UP000492821"/>
    </source>
</evidence>
<keyword evidence="5 8" id="KW-0406">Ion transport</keyword>
<evidence type="ECO:0000256" key="6">
    <source>
        <dbReference type="ARBA" id="ARBA00023136"/>
    </source>
</evidence>
<protein>
    <submittedName>
        <fullName evidence="13">Ion_trans_2 domain-containing protein</fullName>
    </submittedName>
</protein>
<feature type="domain" description="Potassium channel" evidence="11">
    <location>
        <begin position="209"/>
        <end position="265"/>
    </location>
</feature>
<dbReference type="PANTHER" id="PTHR11003">
    <property type="entry name" value="POTASSIUM CHANNEL, SUBFAMILY K"/>
    <property type="match status" value="1"/>
</dbReference>
<evidence type="ECO:0000313" key="13">
    <source>
        <dbReference type="WBParaSite" id="Pan_g3020.t1"/>
    </source>
</evidence>
<evidence type="ECO:0000256" key="1">
    <source>
        <dbReference type="ARBA" id="ARBA00004141"/>
    </source>
</evidence>
<sequence length="992" mass="112994">MAVFFKRSRENGSIPNRVRSPSSPLNTTYLAEGYTDDGQLSRYENVRPHSRFSFASTLNSRTHISQVSAVNVDDASTASQMIHFGGTNAADYVEAPTHSFGPPPKGRLPKLKYYYDKYRLRHFAPIILLILYSLMGALLFYVLEHDHEQELFRKEKLMLDKLRNSTLRQLREVMTNRRNSEDTRLYASKDILVWYEQELKKTKLPEALEWDMWGALFYVGTVFTTIGYGNITPRTTNGQAISIAYAIVGIPLVLAILSQCGKALTNWASDSWIRYRMYIKKHRRLEKLKILRRRRGTVATNGTADSTATNSVHNLHALEEGRSSRAQPIDECSINTATLETPNQRLVDPLRLGHQLMLEDEEEDMESRTIPIWLALLMCIGWICGCAGLFLIWETRWSYFTSLYFFCISLSTIGLGDVVPDHPRMLILMFWLVIMGLSIVSMLLSVIQIKMEEWLYHLMIRMQKEYRQALESGDPKQREEILSRLLDNEPWYLREMAPHFISDEQADKLNTQAEVFERVTCEMNNKNIQTGEDDIIPHASFDEHVVSETSFRSMPGIEVQTSHAANNKDAATSIMTNVRYQADAATSDSLEDIYHDLPPQTDLTTSAPVRASLRTAASADSISDATSLPMDPISYKNNVDADISIQHDLLSIADRSMQTDLAQFQIDEIALKLHELQSVPKPLLIDRSAETSLREATRVSTGVRTDSIAMDTKSAQISIGPETADKSQATEQASFVNRSMETKAQEVQNRSMETANVGLWRGECSRAIQTAFSQEENDTLSPDEEKLLAESAKSKRRRFSNRKNVYSFEDMYLNEISVQCDMGVEGADTVDTEMQTDKQQHSTEFSECGTPRWRRSDSIATNYTESVDYESRRRTQKQDLIIQTDDSYLKIARRLDEYRNNRTQSLHVCAAPPLQSSESLANLQRREMSDHPSERREYSVEPLRRKRSERRKSLLTTKSGKNGGPEGLSEPEEAERKTRKVAFDVNEPGPSK</sequence>
<feature type="transmembrane region" description="Helical" evidence="10">
    <location>
        <begin position="399"/>
        <end position="419"/>
    </location>
</feature>
<dbReference type="GO" id="GO:0015271">
    <property type="term" value="F:outward rectifier potassium channel activity"/>
    <property type="evidence" value="ECO:0007669"/>
    <property type="project" value="TreeGrafter"/>
</dbReference>
<dbReference type="GO" id="GO:0030322">
    <property type="term" value="P:stabilization of membrane potential"/>
    <property type="evidence" value="ECO:0007669"/>
    <property type="project" value="TreeGrafter"/>
</dbReference>
<evidence type="ECO:0000256" key="3">
    <source>
        <dbReference type="ARBA" id="ARBA00022692"/>
    </source>
</evidence>
<feature type="transmembrane region" description="Helical" evidence="10">
    <location>
        <begin position="212"/>
        <end position="231"/>
    </location>
</feature>
<dbReference type="WBParaSite" id="Pan_g3020.t1">
    <property type="protein sequence ID" value="Pan_g3020.t1"/>
    <property type="gene ID" value="Pan_g3020"/>
</dbReference>
<evidence type="ECO:0000256" key="9">
    <source>
        <dbReference type="SAM" id="MobiDB-lite"/>
    </source>
</evidence>
<keyword evidence="2 8" id="KW-0813">Transport</keyword>
<evidence type="ECO:0000259" key="11">
    <source>
        <dbReference type="Pfam" id="PF07885"/>
    </source>
</evidence>
<feature type="transmembrane region" description="Helical" evidence="10">
    <location>
        <begin position="370"/>
        <end position="392"/>
    </location>
</feature>
<dbReference type="InterPro" id="IPR003280">
    <property type="entry name" value="2pore_dom_K_chnl"/>
</dbReference>
<dbReference type="Pfam" id="PF07885">
    <property type="entry name" value="Ion_trans_2"/>
    <property type="match status" value="2"/>
</dbReference>
<dbReference type="Proteomes" id="UP000492821">
    <property type="component" value="Unassembled WGS sequence"/>
</dbReference>
<feature type="compositionally biased region" description="Polar residues" evidence="9">
    <location>
        <begin position="11"/>
        <end position="26"/>
    </location>
</feature>
<accession>A0A7E4VTZ7</accession>
<evidence type="ECO:0000256" key="8">
    <source>
        <dbReference type="RuleBase" id="RU003857"/>
    </source>
</evidence>
<keyword evidence="7 8" id="KW-0407">Ion channel</keyword>
<feature type="region of interest" description="Disordered" evidence="9">
    <location>
        <begin position="7"/>
        <end position="26"/>
    </location>
</feature>
<keyword evidence="12" id="KW-1185">Reference proteome</keyword>
<dbReference type="Gene3D" id="1.10.287.70">
    <property type="match status" value="1"/>
</dbReference>